<keyword evidence="7" id="KW-1185">Reference proteome</keyword>
<dbReference type="SUPFAM" id="SSF52540">
    <property type="entry name" value="P-loop containing nucleoside triphosphate hydrolases"/>
    <property type="match status" value="2"/>
</dbReference>
<organism evidence="6 7">
    <name type="scientific">Flagellimonas marina</name>
    <dbReference type="NCBI Taxonomy" id="1775168"/>
    <lineage>
        <taxon>Bacteria</taxon>
        <taxon>Pseudomonadati</taxon>
        <taxon>Bacteroidota</taxon>
        <taxon>Flavobacteriia</taxon>
        <taxon>Flavobacteriales</taxon>
        <taxon>Flavobacteriaceae</taxon>
        <taxon>Flagellimonas</taxon>
    </lineage>
</organism>
<proteinExistence type="inferred from homology"/>
<evidence type="ECO:0000256" key="2">
    <source>
        <dbReference type="ARBA" id="ARBA00022448"/>
    </source>
</evidence>
<dbReference type="InterPro" id="IPR027417">
    <property type="entry name" value="P-loop_NTPase"/>
</dbReference>
<name>A0ABV8PJN8_9FLAO</name>
<protein>
    <submittedName>
        <fullName evidence="6">ATP-binding cassette domain-containing protein</fullName>
    </submittedName>
</protein>
<comment type="similarity">
    <text evidence="1">Belongs to the ABC transporter superfamily.</text>
</comment>
<dbReference type="SMART" id="SM00382">
    <property type="entry name" value="AAA"/>
    <property type="match status" value="1"/>
</dbReference>
<evidence type="ECO:0000256" key="1">
    <source>
        <dbReference type="ARBA" id="ARBA00005417"/>
    </source>
</evidence>
<gene>
    <name evidence="6" type="ORF">ACFOWS_04815</name>
</gene>
<dbReference type="RefSeq" id="WP_379762829.1">
    <property type="nucleotide sequence ID" value="NZ_JBHSCL010000004.1"/>
</dbReference>
<evidence type="ECO:0000313" key="7">
    <source>
        <dbReference type="Proteomes" id="UP001595841"/>
    </source>
</evidence>
<dbReference type="Pfam" id="PF00005">
    <property type="entry name" value="ABC_tran"/>
    <property type="match status" value="1"/>
</dbReference>
<accession>A0ABV8PJN8</accession>
<dbReference type="EMBL" id="JBHSCL010000004">
    <property type="protein sequence ID" value="MFC4219440.1"/>
    <property type="molecule type" value="Genomic_DNA"/>
</dbReference>
<evidence type="ECO:0000256" key="3">
    <source>
        <dbReference type="ARBA" id="ARBA00022741"/>
    </source>
</evidence>
<sequence length="417" mass="47103">MDQPKNYAILTNNTSQTQEFVAKLLGNISIDELKLLQNKRGLLFSRSEIERFMDEEDRHDLKILTKDTPQSLKTMSSGEQKKALLNYLLNQEPDFLVLINPFDNLDVATQESLKEQLTEISKSRSLVHFTSRLGDILPVTTDFFKLNGNELEKYASPEAFWEANRHDDPQFKGTIPAPINPIKEESTELVNFTNISVSFNGRQVLKDINWSVKQGEFWQLIGPNGSGKTTMLSMITGDSHKGYGQDLTLFGQKKGSGESVWDLKQRIGYFTPSVTDKFRGYHSLENMIISGLHDSIGLYVLPTQAERRLAGQWLKLLGMHDKKDTHFRELTSGEKRLVMTARAMVKHPPLLILDEPTAGLDDKSAALFVALVNKIAKESDSAILFVSHRDEPKLNPQFIFELIPSENGSIGIIHNEK</sequence>
<keyword evidence="3" id="KW-0547">Nucleotide-binding</keyword>
<evidence type="ECO:0000256" key="4">
    <source>
        <dbReference type="ARBA" id="ARBA00022840"/>
    </source>
</evidence>
<dbReference type="InterPro" id="IPR050153">
    <property type="entry name" value="Metal_Ion_Import_ABC"/>
</dbReference>
<dbReference type="PANTHER" id="PTHR42734">
    <property type="entry name" value="METAL TRANSPORT SYSTEM ATP-BINDING PROTEIN TM_0124-RELATED"/>
    <property type="match status" value="1"/>
</dbReference>
<dbReference type="Proteomes" id="UP001595841">
    <property type="component" value="Unassembled WGS sequence"/>
</dbReference>
<dbReference type="InterPro" id="IPR003439">
    <property type="entry name" value="ABC_transporter-like_ATP-bd"/>
</dbReference>
<evidence type="ECO:0000313" key="6">
    <source>
        <dbReference type="EMBL" id="MFC4219440.1"/>
    </source>
</evidence>
<dbReference type="Gene3D" id="3.40.50.300">
    <property type="entry name" value="P-loop containing nucleotide triphosphate hydrolases"/>
    <property type="match status" value="2"/>
</dbReference>
<reference evidence="7" key="1">
    <citation type="journal article" date="2019" name="Int. J. Syst. Evol. Microbiol.">
        <title>The Global Catalogue of Microorganisms (GCM) 10K type strain sequencing project: providing services to taxonomists for standard genome sequencing and annotation.</title>
        <authorList>
            <consortium name="The Broad Institute Genomics Platform"/>
            <consortium name="The Broad Institute Genome Sequencing Center for Infectious Disease"/>
            <person name="Wu L."/>
            <person name="Ma J."/>
        </authorList>
    </citation>
    <scope>NUCLEOTIDE SEQUENCE [LARGE SCALE GENOMIC DNA]</scope>
    <source>
        <strain evidence="7">CGMCC 1.15774</strain>
    </source>
</reference>
<keyword evidence="2" id="KW-0813">Transport</keyword>
<dbReference type="InterPro" id="IPR003593">
    <property type="entry name" value="AAA+_ATPase"/>
</dbReference>
<feature type="domain" description="ABC transporter" evidence="5">
    <location>
        <begin position="190"/>
        <end position="412"/>
    </location>
</feature>
<dbReference type="PANTHER" id="PTHR42734:SF17">
    <property type="entry name" value="METAL TRANSPORT SYSTEM ATP-BINDING PROTEIN TM_0124-RELATED"/>
    <property type="match status" value="1"/>
</dbReference>
<dbReference type="GO" id="GO:0005524">
    <property type="term" value="F:ATP binding"/>
    <property type="evidence" value="ECO:0007669"/>
    <property type="project" value="UniProtKB-KW"/>
</dbReference>
<comment type="caution">
    <text evidence="6">The sequence shown here is derived from an EMBL/GenBank/DDBJ whole genome shotgun (WGS) entry which is preliminary data.</text>
</comment>
<dbReference type="PROSITE" id="PS50893">
    <property type="entry name" value="ABC_TRANSPORTER_2"/>
    <property type="match status" value="1"/>
</dbReference>
<evidence type="ECO:0000259" key="5">
    <source>
        <dbReference type="PROSITE" id="PS50893"/>
    </source>
</evidence>
<keyword evidence="4 6" id="KW-0067">ATP-binding</keyword>